<keyword evidence="6" id="KW-0560">Oxidoreductase</keyword>
<evidence type="ECO:0000256" key="1">
    <source>
        <dbReference type="ARBA" id="ARBA00001974"/>
    </source>
</evidence>
<comment type="similarity">
    <text evidence="3">Belongs to the methylenetetrahydrofolate reductase family.</text>
</comment>
<dbReference type="GO" id="GO:0009086">
    <property type="term" value="P:methionine biosynthetic process"/>
    <property type="evidence" value="ECO:0007669"/>
    <property type="project" value="TreeGrafter"/>
</dbReference>
<dbReference type="GO" id="GO:0004489">
    <property type="term" value="F:methylenetetrahydrofolate reductase [NAD(P)H] activity"/>
    <property type="evidence" value="ECO:0007669"/>
    <property type="project" value="InterPro"/>
</dbReference>
<accession>A0A381N4Q9</accession>
<proteinExistence type="inferred from homology"/>
<dbReference type="Gene3D" id="3.20.20.220">
    <property type="match status" value="1"/>
</dbReference>
<dbReference type="GO" id="GO:0071949">
    <property type="term" value="F:FAD binding"/>
    <property type="evidence" value="ECO:0007669"/>
    <property type="project" value="TreeGrafter"/>
</dbReference>
<dbReference type="SUPFAM" id="SSF51730">
    <property type="entry name" value="FAD-linked oxidoreductase"/>
    <property type="match status" value="1"/>
</dbReference>
<dbReference type="Pfam" id="PF02219">
    <property type="entry name" value="MTHFR"/>
    <property type="match status" value="1"/>
</dbReference>
<name>A0A381N4Q9_9ZZZZ</name>
<dbReference type="PANTHER" id="PTHR45754:SF3">
    <property type="entry name" value="METHYLENETETRAHYDROFOLATE REDUCTASE (NADPH)"/>
    <property type="match status" value="1"/>
</dbReference>
<evidence type="ECO:0000256" key="3">
    <source>
        <dbReference type="ARBA" id="ARBA00006743"/>
    </source>
</evidence>
<dbReference type="InterPro" id="IPR029041">
    <property type="entry name" value="FAD-linked_oxidoreductase-like"/>
</dbReference>
<dbReference type="EMBL" id="UINC01000077">
    <property type="protein sequence ID" value="SUZ48593.1"/>
    <property type="molecule type" value="Genomic_DNA"/>
</dbReference>
<gene>
    <name evidence="7" type="ORF">METZ01_LOCUS1447</name>
</gene>
<protein>
    <submittedName>
        <fullName evidence="7">Uncharacterized protein</fullName>
    </submittedName>
</protein>
<dbReference type="GO" id="GO:0005829">
    <property type="term" value="C:cytosol"/>
    <property type="evidence" value="ECO:0007669"/>
    <property type="project" value="TreeGrafter"/>
</dbReference>
<dbReference type="InterPro" id="IPR003171">
    <property type="entry name" value="Mehydrof_redctse-like"/>
</dbReference>
<dbReference type="PANTHER" id="PTHR45754">
    <property type="entry name" value="METHYLENETETRAHYDROFOLATE REDUCTASE"/>
    <property type="match status" value="1"/>
</dbReference>
<keyword evidence="4" id="KW-0285">Flavoprotein</keyword>
<feature type="non-terminal residue" evidence="7">
    <location>
        <position position="1"/>
    </location>
</feature>
<evidence type="ECO:0000256" key="2">
    <source>
        <dbReference type="ARBA" id="ARBA00004777"/>
    </source>
</evidence>
<organism evidence="7">
    <name type="scientific">marine metagenome</name>
    <dbReference type="NCBI Taxonomy" id="408172"/>
    <lineage>
        <taxon>unclassified sequences</taxon>
        <taxon>metagenomes</taxon>
        <taxon>ecological metagenomes</taxon>
    </lineage>
</organism>
<keyword evidence="5" id="KW-0274">FAD</keyword>
<reference evidence="7" key="1">
    <citation type="submission" date="2018-05" db="EMBL/GenBank/DDBJ databases">
        <authorList>
            <person name="Lanie J.A."/>
            <person name="Ng W.-L."/>
            <person name="Kazmierczak K.M."/>
            <person name="Andrzejewski T.M."/>
            <person name="Davidsen T.M."/>
            <person name="Wayne K.J."/>
            <person name="Tettelin H."/>
            <person name="Glass J.I."/>
            <person name="Rusch D."/>
            <person name="Podicherti R."/>
            <person name="Tsui H.-C.T."/>
            <person name="Winkler M.E."/>
        </authorList>
    </citation>
    <scope>NUCLEOTIDE SEQUENCE</scope>
</reference>
<evidence type="ECO:0000256" key="6">
    <source>
        <dbReference type="ARBA" id="ARBA00023002"/>
    </source>
</evidence>
<dbReference type="GO" id="GO:0035999">
    <property type="term" value="P:tetrahydrofolate interconversion"/>
    <property type="evidence" value="ECO:0007669"/>
    <property type="project" value="UniProtKB-UniPathway"/>
</dbReference>
<dbReference type="UniPathway" id="UPA00193"/>
<comment type="cofactor">
    <cofactor evidence="1">
        <name>FAD</name>
        <dbReference type="ChEBI" id="CHEBI:57692"/>
    </cofactor>
</comment>
<evidence type="ECO:0000256" key="4">
    <source>
        <dbReference type="ARBA" id="ARBA00022630"/>
    </source>
</evidence>
<evidence type="ECO:0000313" key="7">
    <source>
        <dbReference type="EMBL" id="SUZ48593.1"/>
    </source>
</evidence>
<dbReference type="AlphaFoldDB" id="A0A381N4Q9"/>
<sequence>VKITEGCFEATGHTSIICDFSPPRSGDSAVVTQAQIDADFILVAYNPGRAVRTNSAMLAAAIQQSGKDAVFTLATRDMNKLAVQSLLLGAQLLGLQNVVVVQGDLFGEQDQARVATVNDYHSTGLISAIVQMNQGQDFKEAELRAPSDFCIGGAVDLGRGIEEEAQLAVRKVQAGAEFLITQPIFNVDHVARYRESYAYHAGKAGTLPIYFGLQILEQDGVLFSSVPESVRADLEGGRSGVDIALELYQEFQKARLNNVYLMPPIKRGGARNYEAAKEFLTLINKI</sequence>
<comment type="pathway">
    <text evidence="2">One-carbon metabolism; tetrahydrofolate interconversion.</text>
</comment>
<evidence type="ECO:0000256" key="5">
    <source>
        <dbReference type="ARBA" id="ARBA00022827"/>
    </source>
</evidence>